<dbReference type="EMBL" id="JANIEX010000844">
    <property type="protein sequence ID" value="KAJ3562662.1"/>
    <property type="molecule type" value="Genomic_DNA"/>
</dbReference>
<dbReference type="Proteomes" id="UP001213000">
    <property type="component" value="Unassembled WGS sequence"/>
</dbReference>
<evidence type="ECO:0000313" key="3">
    <source>
        <dbReference type="Proteomes" id="UP001213000"/>
    </source>
</evidence>
<keyword evidence="3" id="KW-1185">Reference proteome</keyword>
<evidence type="ECO:0000313" key="2">
    <source>
        <dbReference type="EMBL" id="KAJ3562662.1"/>
    </source>
</evidence>
<proteinExistence type="predicted"/>
<comment type="caution">
    <text evidence="2">The sequence shown here is derived from an EMBL/GenBank/DDBJ whole genome shotgun (WGS) entry which is preliminary data.</text>
</comment>
<feature type="chain" id="PRO_5042182354" evidence="1">
    <location>
        <begin position="22"/>
        <end position="145"/>
    </location>
</feature>
<reference evidence="2" key="1">
    <citation type="submission" date="2022-07" db="EMBL/GenBank/DDBJ databases">
        <title>Genome Sequence of Leucocoprinus birnbaumii.</title>
        <authorList>
            <person name="Buettner E."/>
        </authorList>
    </citation>
    <scope>NUCLEOTIDE SEQUENCE</scope>
    <source>
        <strain evidence="2">VT141</strain>
    </source>
</reference>
<name>A0AAD5VMQ9_9AGAR</name>
<evidence type="ECO:0000256" key="1">
    <source>
        <dbReference type="SAM" id="SignalP"/>
    </source>
</evidence>
<feature type="signal peptide" evidence="1">
    <location>
        <begin position="1"/>
        <end position="21"/>
    </location>
</feature>
<dbReference type="AlphaFoldDB" id="A0AAD5VMQ9"/>
<accession>A0AAD5VMQ9</accession>
<keyword evidence="1" id="KW-0732">Signal</keyword>
<gene>
    <name evidence="2" type="ORF">NP233_g9435</name>
</gene>
<organism evidence="2 3">
    <name type="scientific">Leucocoprinus birnbaumii</name>
    <dbReference type="NCBI Taxonomy" id="56174"/>
    <lineage>
        <taxon>Eukaryota</taxon>
        <taxon>Fungi</taxon>
        <taxon>Dikarya</taxon>
        <taxon>Basidiomycota</taxon>
        <taxon>Agaricomycotina</taxon>
        <taxon>Agaricomycetes</taxon>
        <taxon>Agaricomycetidae</taxon>
        <taxon>Agaricales</taxon>
        <taxon>Agaricineae</taxon>
        <taxon>Agaricaceae</taxon>
        <taxon>Leucocoprinus</taxon>
    </lineage>
</organism>
<sequence length="145" mass="15533">MFTKFSSFISTALIVAGAASAAPASETQVIKRGQRRQLDPPLRLCIGFNYENCITAPVVLDSCLDLVGFLAGWNNNVSSVEIPLVLVCTFFDNFSCLSSGTPDNGDSVTLQGDSYPSFLSLPSGVNGVKVNFDNRTSSYLCSLNF</sequence>
<protein>
    <submittedName>
        <fullName evidence="2">Uncharacterized protein</fullName>
    </submittedName>
</protein>